<dbReference type="Proteomes" id="UP000429523">
    <property type="component" value="Unassembled WGS sequence"/>
</dbReference>
<dbReference type="AlphaFoldDB" id="A0A6A4F7N2"/>
<name>A0A6A4F7N2_9STRA</name>
<evidence type="ECO:0000313" key="2">
    <source>
        <dbReference type="EMBL" id="KAE9155611.1"/>
    </source>
</evidence>
<gene>
    <name evidence="3" type="ORF">PF001_g517</name>
    <name evidence="2" type="ORF">PF006_g428</name>
    <name evidence="1" type="ORF">PF009_g742</name>
</gene>
<reference evidence="4 5" key="1">
    <citation type="submission" date="2018-08" db="EMBL/GenBank/DDBJ databases">
        <title>Genomic investigation of the strawberry pathogen Phytophthora fragariae indicates pathogenicity is determined by transcriptional variation in three key races.</title>
        <authorList>
            <person name="Adams T.M."/>
            <person name="Armitage A.D."/>
            <person name="Sobczyk M.K."/>
            <person name="Bates H.J."/>
            <person name="Dunwell J.M."/>
            <person name="Nellist C.F."/>
            <person name="Harrison R.J."/>
        </authorList>
    </citation>
    <scope>NUCLEOTIDE SEQUENCE [LARGE SCALE GENOMIC DNA]</scope>
    <source>
        <strain evidence="3 5">A4</strain>
        <strain evidence="2 6">NOV-5</strain>
        <strain evidence="1 4">NOV-9</strain>
    </source>
</reference>
<dbReference type="EMBL" id="QXGF01000016">
    <property type="protein sequence ID" value="KAE8949694.1"/>
    <property type="molecule type" value="Genomic_DNA"/>
</dbReference>
<proteinExistence type="predicted"/>
<evidence type="ECO:0000313" key="5">
    <source>
        <dbReference type="Proteomes" id="UP000437068"/>
    </source>
</evidence>
<evidence type="ECO:0000313" key="1">
    <source>
        <dbReference type="EMBL" id="KAE8949694.1"/>
    </source>
</evidence>
<evidence type="ECO:0000313" key="3">
    <source>
        <dbReference type="EMBL" id="KAE9330174.1"/>
    </source>
</evidence>
<evidence type="ECO:0000313" key="4">
    <source>
        <dbReference type="Proteomes" id="UP000429523"/>
    </source>
</evidence>
<sequence>MSRYFKARRAVGTSCLAARIAHLVHHLEGRSAAASHAPTVVMVFV</sequence>
<protein>
    <submittedName>
        <fullName evidence="3">Uncharacterized protein</fullName>
    </submittedName>
</protein>
<comment type="caution">
    <text evidence="3">The sequence shown here is derived from an EMBL/GenBank/DDBJ whole genome shotgun (WGS) entry which is preliminary data.</text>
</comment>
<dbReference type="EMBL" id="QXGA01000009">
    <property type="protein sequence ID" value="KAE9155611.1"/>
    <property type="molecule type" value="Genomic_DNA"/>
</dbReference>
<evidence type="ECO:0000313" key="6">
    <source>
        <dbReference type="Proteomes" id="UP000440732"/>
    </source>
</evidence>
<dbReference type="Proteomes" id="UP000440732">
    <property type="component" value="Unassembled WGS sequence"/>
</dbReference>
<accession>A0A6A4F7N2</accession>
<organism evidence="3 5">
    <name type="scientific">Phytophthora fragariae</name>
    <dbReference type="NCBI Taxonomy" id="53985"/>
    <lineage>
        <taxon>Eukaryota</taxon>
        <taxon>Sar</taxon>
        <taxon>Stramenopiles</taxon>
        <taxon>Oomycota</taxon>
        <taxon>Peronosporomycetes</taxon>
        <taxon>Peronosporales</taxon>
        <taxon>Peronosporaceae</taxon>
        <taxon>Phytophthora</taxon>
    </lineage>
</organism>
<dbReference type="Proteomes" id="UP000437068">
    <property type="component" value="Unassembled WGS sequence"/>
</dbReference>
<dbReference type="EMBL" id="QXGE01000010">
    <property type="protein sequence ID" value="KAE9330174.1"/>
    <property type="molecule type" value="Genomic_DNA"/>
</dbReference>